<proteinExistence type="predicted"/>
<feature type="signal peptide" evidence="1">
    <location>
        <begin position="1"/>
        <end position="24"/>
    </location>
</feature>
<feature type="chain" id="PRO_5046603155" evidence="1">
    <location>
        <begin position="25"/>
        <end position="410"/>
    </location>
</feature>
<evidence type="ECO:0000256" key="1">
    <source>
        <dbReference type="SAM" id="SignalP"/>
    </source>
</evidence>
<organism evidence="3 4">
    <name type="scientific">Novosphingobium panipatense</name>
    <dbReference type="NCBI Taxonomy" id="428991"/>
    <lineage>
        <taxon>Bacteria</taxon>
        <taxon>Pseudomonadati</taxon>
        <taxon>Pseudomonadota</taxon>
        <taxon>Alphaproteobacteria</taxon>
        <taxon>Sphingomonadales</taxon>
        <taxon>Sphingomonadaceae</taxon>
        <taxon>Novosphingobium</taxon>
    </lineage>
</organism>
<keyword evidence="1" id="KW-0732">Signal</keyword>
<dbReference type="Pfam" id="PF13372">
    <property type="entry name" value="Alginate_exp"/>
    <property type="match status" value="1"/>
</dbReference>
<dbReference type="Proteomes" id="UP001157910">
    <property type="component" value="Unassembled WGS sequence"/>
</dbReference>
<feature type="domain" description="Alginate export" evidence="2">
    <location>
        <begin position="92"/>
        <end position="164"/>
    </location>
</feature>
<comment type="caution">
    <text evidence="3">The sequence shown here is derived from an EMBL/GenBank/DDBJ whole genome shotgun (WGS) entry which is preliminary data.</text>
</comment>
<name>A0ABY1Q745_9SPHN</name>
<accession>A0ABY1Q745</accession>
<keyword evidence="4" id="KW-1185">Reference proteome</keyword>
<evidence type="ECO:0000313" key="4">
    <source>
        <dbReference type="Proteomes" id="UP001157910"/>
    </source>
</evidence>
<dbReference type="InterPro" id="IPR025388">
    <property type="entry name" value="Alginate_export_dom"/>
</dbReference>
<reference evidence="3 4" key="1">
    <citation type="submission" date="2017-05" db="EMBL/GenBank/DDBJ databases">
        <authorList>
            <person name="Varghese N."/>
            <person name="Submissions S."/>
        </authorList>
    </citation>
    <scope>NUCLEOTIDE SEQUENCE [LARGE SCALE GENOMIC DNA]</scope>
    <source>
        <strain evidence="3 4">SM16</strain>
    </source>
</reference>
<dbReference type="RefSeq" id="WP_283405331.1">
    <property type="nucleotide sequence ID" value="NZ_FXUI01000002.1"/>
</dbReference>
<sequence length="410" mass="43894">MTVMMKTVAALAIGGAACAASAGAQEITVTPIAEARIRYETAEQDDIVARAHALTMRVRGGARLARGAISASIIGQGNLAAVDTYYDGLTGAASRPLVADPQNIALYIAQLQYSVRDLTVTAGRQKIALDDERFVGNVAFRNNAQTFDAVRAEIAPAQGLKLDLSYVWSVRTIWGIDGKEGRQQAVGGNSVLANIGCKTPVGTLTGFAYLVDQDEAAVQGYRLSSQTYGARLAGSHVLATSVKLAYQASYARQSDWGRNPGDYRAGYWLADALLDVHGWKIGAGYEVLGAAKGRVAGSPFTSFQTPLGTNFKFQGWADKFLTTPPDGVRDLYVGGGYGAGQMGSFSAVSLQGTWHRFESDRFGQHYGNEIDLLASAKVRGTTIALRYAHYEAETLATDTDKLWVQLDWAI</sequence>
<evidence type="ECO:0000313" key="3">
    <source>
        <dbReference type="EMBL" id="SMP57600.1"/>
    </source>
</evidence>
<gene>
    <name evidence="3" type="ORF">SAMN06296065_102307</name>
</gene>
<dbReference type="InterPro" id="IPR023614">
    <property type="entry name" value="Porin_dom_sf"/>
</dbReference>
<protein>
    <submittedName>
        <fullName evidence="3">Alginate export</fullName>
    </submittedName>
</protein>
<dbReference type="PROSITE" id="PS51257">
    <property type="entry name" value="PROKAR_LIPOPROTEIN"/>
    <property type="match status" value="1"/>
</dbReference>
<dbReference type="EMBL" id="FXUI01000002">
    <property type="protein sequence ID" value="SMP57600.1"/>
    <property type="molecule type" value="Genomic_DNA"/>
</dbReference>
<evidence type="ECO:0000259" key="2">
    <source>
        <dbReference type="Pfam" id="PF13372"/>
    </source>
</evidence>
<dbReference type="Gene3D" id="2.40.160.10">
    <property type="entry name" value="Porin"/>
    <property type="match status" value="1"/>
</dbReference>